<organism evidence="4">
    <name type="scientific">marine sediment metagenome</name>
    <dbReference type="NCBI Taxonomy" id="412755"/>
    <lineage>
        <taxon>unclassified sequences</taxon>
        <taxon>metagenomes</taxon>
        <taxon>ecological metagenomes</taxon>
    </lineage>
</organism>
<comment type="caution">
    <text evidence="4">The sequence shown here is derived from an EMBL/GenBank/DDBJ whole genome shotgun (WGS) entry which is preliminary data.</text>
</comment>
<evidence type="ECO:0000256" key="3">
    <source>
        <dbReference type="ARBA" id="ARBA00022729"/>
    </source>
</evidence>
<dbReference type="GO" id="GO:0042597">
    <property type="term" value="C:periplasmic space"/>
    <property type="evidence" value="ECO:0007669"/>
    <property type="project" value="UniProtKB-SubCell"/>
</dbReference>
<keyword evidence="3" id="KW-0732">Signal</keyword>
<name>A0A0F9VSB0_9ZZZZ</name>
<dbReference type="Pfam" id="PF16868">
    <property type="entry name" value="NMT1_3"/>
    <property type="match status" value="1"/>
</dbReference>
<evidence type="ECO:0000256" key="2">
    <source>
        <dbReference type="ARBA" id="ARBA00010742"/>
    </source>
</evidence>
<comment type="subcellular location">
    <subcellularLocation>
        <location evidence="1">Periplasm</location>
    </subcellularLocation>
</comment>
<evidence type="ECO:0008006" key="5">
    <source>
        <dbReference type="Google" id="ProtNLM"/>
    </source>
</evidence>
<dbReference type="NCBIfam" id="TIGR02122">
    <property type="entry name" value="TRAP_TAXI"/>
    <property type="match status" value="1"/>
</dbReference>
<dbReference type="SUPFAM" id="SSF53850">
    <property type="entry name" value="Periplasmic binding protein-like II"/>
    <property type="match status" value="1"/>
</dbReference>
<evidence type="ECO:0000256" key="1">
    <source>
        <dbReference type="ARBA" id="ARBA00004418"/>
    </source>
</evidence>
<dbReference type="AlphaFoldDB" id="A0A0F9VSB0"/>
<comment type="similarity">
    <text evidence="2">Belongs to the bacterial solute-binding protein SsuA/TauA family.</text>
</comment>
<dbReference type="PANTHER" id="PTHR30024">
    <property type="entry name" value="ALIPHATIC SULFONATES-BINDING PROTEIN-RELATED"/>
    <property type="match status" value="1"/>
</dbReference>
<dbReference type="PROSITE" id="PS51257">
    <property type="entry name" value="PROKAR_LIPOPROTEIN"/>
    <property type="match status" value="1"/>
</dbReference>
<proteinExistence type="inferred from homology"/>
<accession>A0A0F9VSB0</accession>
<gene>
    <name evidence="4" type="ORF">LCGC14_0061410</name>
</gene>
<evidence type="ECO:0000313" key="4">
    <source>
        <dbReference type="EMBL" id="KKO06955.1"/>
    </source>
</evidence>
<dbReference type="GO" id="GO:0042918">
    <property type="term" value="P:alkanesulfonate transmembrane transport"/>
    <property type="evidence" value="ECO:0007669"/>
    <property type="project" value="TreeGrafter"/>
</dbReference>
<dbReference type="InterPro" id="IPR011852">
    <property type="entry name" value="TRAP_TAXI"/>
</dbReference>
<dbReference type="PANTHER" id="PTHR30024:SF47">
    <property type="entry name" value="TAURINE-BINDING PERIPLASMIC PROTEIN"/>
    <property type="match status" value="1"/>
</dbReference>
<protein>
    <recommendedName>
        <fullName evidence="5">C4-dicarboxylate ABC transporter</fullName>
    </recommendedName>
</protein>
<dbReference type="Gene3D" id="3.40.190.10">
    <property type="entry name" value="Periplasmic binding protein-like II"/>
    <property type="match status" value="2"/>
</dbReference>
<reference evidence="4" key="1">
    <citation type="journal article" date="2015" name="Nature">
        <title>Complex archaea that bridge the gap between prokaryotes and eukaryotes.</title>
        <authorList>
            <person name="Spang A."/>
            <person name="Saw J.H."/>
            <person name="Jorgensen S.L."/>
            <person name="Zaremba-Niedzwiedzka K."/>
            <person name="Martijn J."/>
            <person name="Lind A.E."/>
            <person name="van Eijk R."/>
            <person name="Schleper C."/>
            <person name="Guy L."/>
            <person name="Ettema T.J."/>
        </authorList>
    </citation>
    <scope>NUCLEOTIDE SEQUENCE</scope>
</reference>
<dbReference type="EMBL" id="LAZR01000014">
    <property type="protein sequence ID" value="KKO06955.1"/>
    <property type="molecule type" value="Genomic_DNA"/>
</dbReference>
<sequence>MRLNTLATAPTIGRRVALAALVIAGCIATPAFGQPELPRQMAWTAYNLGTTGYNQAVAIGAMLRDRYNITLRVIPGQNDVSRLLPLDTGRVQFSANGVATYFAQEGMFQFADPQWGPKPLRMLMSSNGLSNQAVAVAADTGVTTFAELRGRRVPYVRAAPALNISMEAYLACGGLTWDDVERVDFPGYEAMWEGVINGDVDVAFGTTVSGPTRRLEASPRGIRWLPAPHDDEACWQRLSAVGPYFNKYSATRGAGISDDNPQEAGTYPYPILIALESQDENTVYWMTRVINENFADFKDADPGAIGWALESQVFNWVVPYHAGAVRYWREVGAWTDEYEAHNQALIRRQEVLADAWSEVEGENIDDREAFMARWQQVRAERLEAAGFDPVWR</sequence>